<name>A0A125TZH4_9GAMM</name>
<dbReference type="EMBL" id="JAJA02000003">
    <property type="protein sequence ID" value="KWS02058.1"/>
    <property type="molecule type" value="Genomic_DNA"/>
</dbReference>
<sequence>MAELRERTHVVLRIVGVAGAGVGILGIGHDGTPDCIAGSARGARAPRAGRRVGVRPWHPRSGCRAGWPSPRGPALRQPYGAVFLFKSMS</sequence>
<comment type="caution">
    <text evidence="1">The sequence shown here is derived from an EMBL/GenBank/DDBJ whole genome shotgun (WGS) entry which is preliminary data.</text>
</comment>
<dbReference type="AlphaFoldDB" id="A0A125TZH4"/>
<reference evidence="1 2" key="1">
    <citation type="journal article" date="2014" name="Genome Announc.">
        <title>Draft Genome Sequence of Lysobacter capsici AZ78, a Bacterium Antagonistic to Plant-Pathogenic Oomycetes.</title>
        <authorList>
            <person name="Puopolo G."/>
            <person name="Sonego P."/>
            <person name="Engelen K."/>
            <person name="Pertot I."/>
        </authorList>
    </citation>
    <scope>NUCLEOTIDE SEQUENCE [LARGE SCALE GENOMIC DNA]</scope>
    <source>
        <strain evidence="1 2">AZ78</strain>
    </source>
</reference>
<dbReference type="Proteomes" id="UP000023435">
    <property type="component" value="Unassembled WGS sequence"/>
</dbReference>
<keyword evidence="2" id="KW-1185">Reference proteome</keyword>
<proteinExistence type="predicted"/>
<evidence type="ECO:0000313" key="1">
    <source>
        <dbReference type="EMBL" id="KWS02058.1"/>
    </source>
</evidence>
<organism evidence="1 2">
    <name type="scientific">Lysobacter capsici AZ78</name>
    <dbReference type="NCBI Taxonomy" id="1444315"/>
    <lineage>
        <taxon>Bacteria</taxon>
        <taxon>Pseudomonadati</taxon>
        <taxon>Pseudomonadota</taxon>
        <taxon>Gammaproteobacteria</taxon>
        <taxon>Lysobacterales</taxon>
        <taxon>Lysobacteraceae</taxon>
        <taxon>Lysobacter</taxon>
    </lineage>
</organism>
<evidence type="ECO:0000313" key="2">
    <source>
        <dbReference type="Proteomes" id="UP000023435"/>
    </source>
</evidence>
<accession>A0A125TZH4</accession>
<gene>
    <name evidence="1" type="ORF">AZ78_5191</name>
</gene>
<protein>
    <submittedName>
        <fullName evidence="1">Uncharacterized protein</fullName>
    </submittedName>
</protein>